<keyword evidence="4 7" id="KW-0812">Transmembrane</keyword>
<dbReference type="SUPFAM" id="SSF82689">
    <property type="entry name" value="Mechanosensitive channel protein MscS (YggB), C-terminal domain"/>
    <property type="match status" value="1"/>
</dbReference>
<dbReference type="SUPFAM" id="SSF82861">
    <property type="entry name" value="Mechanosensitive channel protein MscS (YggB), transmembrane region"/>
    <property type="match status" value="1"/>
</dbReference>
<dbReference type="InterPro" id="IPR008910">
    <property type="entry name" value="MSC_TM_helix"/>
</dbReference>
<reference evidence="10 11" key="1">
    <citation type="submission" date="2019-07" db="EMBL/GenBank/DDBJ databases">
        <title>The draft genome sequence of Vibrio algivorus M1486.</title>
        <authorList>
            <person name="Meng X."/>
        </authorList>
    </citation>
    <scope>NUCLEOTIDE SEQUENCE [LARGE SCALE GENOMIC DNA]</scope>
    <source>
        <strain evidence="10 11">M1486</strain>
    </source>
</reference>
<dbReference type="RefSeq" id="WP_144388732.1">
    <property type="nucleotide sequence ID" value="NZ_CANNCB010000030.1"/>
</dbReference>
<keyword evidence="5 7" id="KW-1133">Transmembrane helix</keyword>
<evidence type="ECO:0000259" key="8">
    <source>
        <dbReference type="Pfam" id="PF00924"/>
    </source>
</evidence>
<comment type="function">
    <text evidence="7">Mechanosensitive channel that participates in the regulation of osmotic pressure changes within the cell, opening in response to stretch forces in the membrane lipid bilayer, without the need for other proteins. Contributes to normal resistance to hypoosmotic shock. Forms an ion channel of 1.0 nanosiemens conductance with a slight preference for anions.</text>
</comment>
<keyword evidence="7" id="KW-0407">Ion channel</keyword>
<dbReference type="GO" id="GO:0005886">
    <property type="term" value="C:plasma membrane"/>
    <property type="evidence" value="ECO:0007669"/>
    <property type="project" value="UniProtKB-SubCell"/>
</dbReference>
<evidence type="ECO:0000256" key="4">
    <source>
        <dbReference type="ARBA" id="ARBA00022692"/>
    </source>
</evidence>
<keyword evidence="6 7" id="KW-0472">Membrane</keyword>
<keyword evidence="7" id="KW-0406">Ion transport</keyword>
<evidence type="ECO:0000259" key="9">
    <source>
        <dbReference type="Pfam" id="PF21082"/>
    </source>
</evidence>
<comment type="caution">
    <text evidence="10">The sequence shown here is derived from an EMBL/GenBank/DDBJ whole genome shotgun (WGS) entry which is preliminary data.</text>
</comment>
<dbReference type="Proteomes" id="UP000319828">
    <property type="component" value="Unassembled WGS sequence"/>
</dbReference>
<feature type="domain" description="Mechanosensitive ion channel MscS C-terminal" evidence="9">
    <location>
        <begin position="195"/>
        <end position="277"/>
    </location>
</feature>
<dbReference type="PANTHER" id="PTHR30221:SF1">
    <property type="entry name" value="SMALL-CONDUCTANCE MECHANOSENSITIVE CHANNEL"/>
    <property type="match status" value="1"/>
</dbReference>
<evidence type="ECO:0000256" key="2">
    <source>
        <dbReference type="ARBA" id="ARBA00008017"/>
    </source>
</evidence>
<comment type="subunit">
    <text evidence="7">Homoheptamer.</text>
</comment>
<keyword evidence="7" id="KW-0813">Transport</keyword>
<dbReference type="OrthoDB" id="9809206at2"/>
<evidence type="ECO:0000256" key="5">
    <source>
        <dbReference type="ARBA" id="ARBA00022989"/>
    </source>
</evidence>
<dbReference type="InterPro" id="IPR011066">
    <property type="entry name" value="MscS_channel_C_sf"/>
</dbReference>
<dbReference type="SUPFAM" id="SSF50182">
    <property type="entry name" value="Sm-like ribonucleoproteins"/>
    <property type="match status" value="1"/>
</dbReference>
<dbReference type="Pfam" id="PF21082">
    <property type="entry name" value="MS_channel_3rd"/>
    <property type="match status" value="1"/>
</dbReference>
<keyword evidence="7" id="KW-0997">Cell inner membrane</keyword>
<name>A0A557P147_9VIBR</name>
<evidence type="ECO:0000256" key="3">
    <source>
        <dbReference type="ARBA" id="ARBA00022475"/>
    </source>
</evidence>
<evidence type="ECO:0000256" key="6">
    <source>
        <dbReference type="ARBA" id="ARBA00023136"/>
    </source>
</evidence>
<evidence type="ECO:0000256" key="7">
    <source>
        <dbReference type="RuleBase" id="RU369025"/>
    </source>
</evidence>
<protein>
    <recommendedName>
        <fullName evidence="7">Small-conductance mechanosensitive channel</fullName>
    </recommendedName>
</protein>
<evidence type="ECO:0000313" key="11">
    <source>
        <dbReference type="Proteomes" id="UP000319828"/>
    </source>
</evidence>
<gene>
    <name evidence="10" type="ORF">FOF44_13485</name>
</gene>
<feature type="domain" description="Mechanosensitive ion channel MscS" evidence="8">
    <location>
        <begin position="123"/>
        <end position="189"/>
    </location>
</feature>
<dbReference type="Pfam" id="PF00924">
    <property type="entry name" value="MS_channel_2nd"/>
    <property type="match status" value="1"/>
</dbReference>
<dbReference type="InterPro" id="IPR045275">
    <property type="entry name" value="MscS_archaea/bacteria_type"/>
</dbReference>
<dbReference type="EMBL" id="VMKJ01000031">
    <property type="protein sequence ID" value="TVO34388.1"/>
    <property type="molecule type" value="Genomic_DNA"/>
</dbReference>
<sequence length="287" mass="31599">MAVEHNIEPLSHAQNTLNTSMTAGWFSHSSDLLIQYSINIFLALCILLVGTFLVKFIHKGVVNLLQTKSVDSAVVQFISSFVRYALLVMVFIAALNSIGVAMTGVIAVLASASLAVGLALKGSLSNFASGVLIVLFRPFKSKDFIEVGKVSGTVQAIEIFHTVLTTGDNKMIAIPNRLVMSQPIVNFSKHKIRRINFEIRVSYDADLQKTKQVLAGVLKSEERILSLPAPTIGVLALANSSINIAVRPWVKSEDYWKVYYDTLQAIKEELDKEGIQIPFPQMDIHIK</sequence>
<dbReference type="Pfam" id="PF05552">
    <property type="entry name" value="MS_channel_1st_1"/>
    <property type="match status" value="1"/>
</dbReference>
<organism evidence="10 11">
    <name type="scientific">Vibrio algivorus</name>
    <dbReference type="NCBI Taxonomy" id="1667024"/>
    <lineage>
        <taxon>Bacteria</taxon>
        <taxon>Pseudomonadati</taxon>
        <taxon>Pseudomonadota</taxon>
        <taxon>Gammaproteobacteria</taxon>
        <taxon>Vibrionales</taxon>
        <taxon>Vibrionaceae</taxon>
        <taxon>Vibrio</taxon>
    </lineage>
</organism>
<evidence type="ECO:0000313" key="10">
    <source>
        <dbReference type="EMBL" id="TVO34388.1"/>
    </source>
</evidence>
<proteinExistence type="inferred from homology"/>
<dbReference type="InterPro" id="IPR011014">
    <property type="entry name" value="MscS_channel_TM-2"/>
</dbReference>
<comment type="caution">
    <text evidence="7">Lacks conserved residue(s) required for the propagation of feature annotation.</text>
</comment>
<dbReference type="Gene3D" id="2.30.30.60">
    <property type="match status" value="1"/>
</dbReference>
<accession>A0A557P147</accession>
<comment type="subcellular location">
    <subcellularLocation>
        <location evidence="7">Cell inner membrane</location>
        <topology evidence="7">Multi-pass membrane protein</topology>
    </subcellularLocation>
    <subcellularLocation>
        <location evidence="1">Cell membrane</location>
        <topology evidence="1">Multi-pass membrane protein</topology>
    </subcellularLocation>
</comment>
<dbReference type="AlphaFoldDB" id="A0A557P147"/>
<dbReference type="InterPro" id="IPR010920">
    <property type="entry name" value="LSM_dom_sf"/>
</dbReference>
<dbReference type="Gene3D" id="1.10.287.1260">
    <property type="match status" value="1"/>
</dbReference>
<feature type="transmembrane region" description="Helical" evidence="7">
    <location>
        <begin position="33"/>
        <end position="54"/>
    </location>
</feature>
<dbReference type="Gene3D" id="3.30.70.100">
    <property type="match status" value="1"/>
</dbReference>
<comment type="similarity">
    <text evidence="2 7">Belongs to the MscS (TC 1.A.23) family.</text>
</comment>
<keyword evidence="3" id="KW-1003">Cell membrane</keyword>
<dbReference type="GO" id="GO:0008381">
    <property type="term" value="F:mechanosensitive monoatomic ion channel activity"/>
    <property type="evidence" value="ECO:0007669"/>
    <property type="project" value="InterPro"/>
</dbReference>
<dbReference type="InterPro" id="IPR023408">
    <property type="entry name" value="MscS_beta-dom_sf"/>
</dbReference>
<dbReference type="PANTHER" id="PTHR30221">
    <property type="entry name" value="SMALL-CONDUCTANCE MECHANOSENSITIVE CHANNEL"/>
    <property type="match status" value="1"/>
</dbReference>
<dbReference type="InterPro" id="IPR049278">
    <property type="entry name" value="MS_channel_C"/>
</dbReference>
<dbReference type="InterPro" id="IPR006685">
    <property type="entry name" value="MscS_channel_2nd"/>
</dbReference>
<evidence type="ECO:0000256" key="1">
    <source>
        <dbReference type="ARBA" id="ARBA00004651"/>
    </source>
</evidence>